<organism evidence="4 5">
    <name type="scientific">Stylophora pistillata</name>
    <name type="common">Smooth cauliflower coral</name>
    <dbReference type="NCBI Taxonomy" id="50429"/>
    <lineage>
        <taxon>Eukaryota</taxon>
        <taxon>Metazoa</taxon>
        <taxon>Cnidaria</taxon>
        <taxon>Anthozoa</taxon>
        <taxon>Hexacorallia</taxon>
        <taxon>Scleractinia</taxon>
        <taxon>Astrocoeniina</taxon>
        <taxon>Pocilloporidae</taxon>
        <taxon>Stylophora</taxon>
    </lineage>
</organism>
<keyword evidence="5" id="KW-1185">Reference proteome</keyword>
<name>A0A2B4R9X1_STYPI</name>
<dbReference type="OrthoDB" id="5975077at2759"/>
<dbReference type="CDD" id="cd01650">
    <property type="entry name" value="RT_nLTR_like"/>
    <property type="match status" value="1"/>
</dbReference>
<protein>
    <recommendedName>
        <fullName evidence="6">RNA-directed DNA polymerase from mobile element jockey</fullName>
    </recommendedName>
</protein>
<feature type="compositionally biased region" description="Low complexity" evidence="1">
    <location>
        <begin position="415"/>
        <end position="430"/>
    </location>
</feature>
<evidence type="ECO:0000259" key="3">
    <source>
        <dbReference type="Pfam" id="PF09004"/>
    </source>
</evidence>
<dbReference type="PANTHER" id="PTHR37162:SF11">
    <property type="match status" value="1"/>
</dbReference>
<evidence type="ECO:0000313" key="4">
    <source>
        <dbReference type="EMBL" id="PFX13609.1"/>
    </source>
</evidence>
<dbReference type="GO" id="GO:0008168">
    <property type="term" value="F:methyltransferase activity"/>
    <property type="evidence" value="ECO:0007669"/>
    <property type="project" value="InterPro"/>
</dbReference>
<evidence type="ECO:0000256" key="1">
    <source>
        <dbReference type="SAM" id="MobiDB-lite"/>
    </source>
</evidence>
<dbReference type="PANTHER" id="PTHR37162">
    <property type="entry name" value="HAT FAMILY DIMERISATION DOMAINCONTAINING PROTEIN-RELATED"/>
    <property type="match status" value="1"/>
</dbReference>
<dbReference type="InterPro" id="IPR000477">
    <property type="entry name" value="RT_dom"/>
</dbReference>
<dbReference type="GO" id="GO:0016706">
    <property type="term" value="F:2-oxoglutarate-dependent dioxygenase activity"/>
    <property type="evidence" value="ECO:0007669"/>
    <property type="project" value="InterPro"/>
</dbReference>
<comment type="caution">
    <text evidence="4">The sequence shown here is derived from an EMBL/GenBank/DDBJ whole genome shotgun (WGS) entry which is preliminary data.</text>
</comment>
<reference evidence="5" key="1">
    <citation type="journal article" date="2017" name="bioRxiv">
        <title>Comparative analysis of the genomes of Stylophora pistillata and Acropora digitifera provides evidence for extensive differences between species of corals.</title>
        <authorList>
            <person name="Voolstra C.R."/>
            <person name="Li Y."/>
            <person name="Liew Y.J."/>
            <person name="Baumgarten S."/>
            <person name="Zoccola D."/>
            <person name="Flot J.-F."/>
            <person name="Tambutte S."/>
            <person name="Allemand D."/>
            <person name="Aranda M."/>
        </authorList>
    </citation>
    <scope>NUCLEOTIDE SEQUENCE [LARGE SCALE GENOMIC DNA]</scope>
</reference>
<dbReference type="Pfam" id="PF00078">
    <property type="entry name" value="RVT_1"/>
    <property type="match status" value="1"/>
</dbReference>
<dbReference type="EMBL" id="LSMT01000934">
    <property type="protein sequence ID" value="PFX13609.1"/>
    <property type="molecule type" value="Genomic_DNA"/>
</dbReference>
<proteinExistence type="predicted"/>
<evidence type="ECO:0000259" key="2">
    <source>
        <dbReference type="Pfam" id="PF00078"/>
    </source>
</evidence>
<evidence type="ECO:0008006" key="6">
    <source>
        <dbReference type="Google" id="ProtNLM"/>
    </source>
</evidence>
<dbReference type="Pfam" id="PF09004">
    <property type="entry name" value="ALKBH8_N"/>
    <property type="match status" value="1"/>
</dbReference>
<accession>A0A2B4R9X1</accession>
<dbReference type="InterPro" id="IPR015095">
    <property type="entry name" value="AlkB_hom8_N"/>
</dbReference>
<feature type="region of interest" description="Disordered" evidence="1">
    <location>
        <begin position="389"/>
        <end position="450"/>
    </location>
</feature>
<sequence>MYIEYSKDFHGDFGMKEAMLPSSWKDADIDPVPNEKPIRDVNKHLRPISLTPVLSKLAEGYVVERYVKPAVLARVDANQFGTVPGSNTTIALISMLHSWLCDTDGNGATVQAILLDFHKAFDLIDHKILVRKLMTYSLPSSIITWITDFLTCRRQRVKLSQDCFSEWGSIPSGVPQGTSPGLFVVMIDDQSPTGNCNMWKYVDDTTISEVVQKSQNSDLQWIVGDLSRQVAINGFQLNKGKCKELHISFSRSPSDLDPIVVNSKELEYVHKAKMLGVTFSVDLKWNAHVDEIIKKVNKRLYFLCQLKRAQLFRTSMSSKKTLFNEDWFKDPQFSSWIARSIHKDKARCKVCATAFLLGNMGKQALLSHARGKKHQKIIAVKSESQKAGTGLHNFLVPRSPKESRSVDIQESSTRNNDSPECSNPSPSSENLTVPPPPGEPPRNQPSSSQLSSYFSKEDVLSAEVLWAIKTLMAHYSSNSSAGTDKLFAKMFPDSQIAKQFQCGKTKCSYLINFGLAPYFKEKLMKKLQVPGTKYVISFDESLNKVLQKEQMDLIVRFWDKEKNKVSSRYLNSQFLGHTRAADLLQKFSEALGKLNLANLIQVSMDGPNTNWKFFDSFCSDRAQTDPDLPHLINVGSCGLHVVHGAFKYGVTATGWKLDSLLRSLYYMFSDSPARREEYETLTGSSIWPLSFCGTRWLEDVPVAERALLVWPHIEKYVRTTLSGPKSKIPVNRSFHNLKEHVLDPLSTAKLQFFITIAKVLTPFLKKFQSEEPMLPFMAEELYTILWTLLEKFINKSVLDEATTAAKLSKIDVLKKENILSPKKVDVGFACKILLQEAQTKKKASPLQVLEFQNECVVLLQKLTNKLLERCPLQYAIVRQLTCMDPRYMAKNPDSAISKCSGLLQQLISKKLESPDSCDNILQQYKAFITEVQKYHKDEFVAYNSEQGLDSFLYGCIGEKTEYSKLWEAFKMLLILSHAPSPSFRITKSPPPLRSPGRLRKWTKDEDRALIKFIGVAISEPSYNFESSPSTWPSFRAQHRCCYLHQGRHIFKFFTVNRNCLYNITDSRVRSRVTNSFKSRYKTLEEAEDAHNLTITSILGLEVGLDGRHVSRGVNKTTQTRDPAYCREQNQLVKFGSPCPPVREEIYALFLKLAVKRGISTNLGNFVTIALDAMKLLEEHGKSNIIYKFAQCLATNSQVTDKPLFDVTRMPFGLVEYQIEFFGCTNTSQNSLPDSTDCSGGPNVEWCRRSVYEKFTASDTFDVNAALQKSVKGIWNGDTDLGDGKLQDLRKDYDSRCSLCEQKLITENRQWLENNLMSQLDALDADTTFFANGLILTEEEYRKKFNTPTCSQELLKNLCWERVEYNSLLVQAQYFKEKLYDFLSLLNPTVKGF</sequence>
<gene>
    <name evidence="4" type="ORF">AWC38_SpisGene22292</name>
</gene>
<dbReference type="Proteomes" id="UP000225706">
    <property type="component" value="Unassembled WGS sequence"/>
</dbReference>
<feature type="compositionally biased region" description="Pro residues" evidence="1">
    <location>
        <begin position="433"/>
        <end position="443"/>
    </location>
</feature>
<evidence type="ECO:0000313" key="5">
    <source>
        <dbReference type="Proteomes" id="UP000225706"/>
    </source>
</evidence>
<feature type="domain" description="Reverse transcriptase" evidence="2">
    <location>
        <begin position="42"/>
        <end position="279"/>
    </location>
</feature>
<feature type="domain" description="Alkylated DNA repair protein AlkB homologue 8 N-terminal" evidence="3">
    <location>
        <begin position="285"/>
        <end position="312"/>
    </location>
</feature>